<dbReference type="InterPro" id="IPR038705">
    <property type="entry name" value="YabP_sf"/>
</dbReference>
<dbReference type="NCBIfam" id="TIGR02892">
    <property type="entry name" value="spore_yabP"/>
    <property type="match status" value="1"/>
</dbReference>
<dbReference type="EMBL" id="FNBS01000016">
    <property type="protein sequence ID" value="SDF55223.1"/>
    <property type="molecule type" value="Genomic_DNA"/>
</dbReference>
<name>A0A1G7M0M8_THETY</name>
<evidence type="ECO:0000313" key="1">
    <source>
        <dbReference type="EMBL" id="SDF55223.1"/>
    </source>
</evidence>
<dbReference type="AlphaFoldDB" id="A0A1G7M0M8"/>
<dbReference type="Proteomes" id="UP000183404">
    <property type="component" value="Unassembled WGS sequence"/>
</dbReference>
<organism evidence="1 2">
    <name type="scientific">Thermoanaerobacter thermohydrosulfuricus</name>
    <name type="common">Clostridium thermohydrosulfuricum</name>
    <dbReference type="NCBI Taxonomy" id="1516"/>
    <lineage>
        <taxon>Bacteria</taxon>
        <taxon>Bacillati</taxon>
        <taxon>Bacillota</taxon>
        <taxon>Clostridia</taxon>
        <taxon>Thermoanaerobacterales</taxon>
        <taxon>Thermoanaerobacteraceae</taxon>
        <taxon>Thermoanaerobacter</taxon>
    </lineage>
</organism>
<evidence type="ECO:0000313" key="2">
    <source>
        <dbReference type="Proteomes" id="UP000183404"/>
    </source>
</evidence>
<sequence>MEEKRNFLRAGKPHNITIENREKISISGVTNVVSFDEETVILETDLGILTIRGQGLHINKLNLDDGQVSIDGEIVNLNYSDKSGLIGKSGGFISRMFR</sequence>
<protein>
    <submittedName>
        <fullName evidence="1">Sporulation protein YabP</fullName>
    </submittedName>
</protein>
<dbReference type="InterPro" id="IPR012504">
    <property type="entry name" value="Spore_YabP"/>
</dbReference>
<dbReference type="GO" id="GO:0030435">
    <property type="term" value="P:sporulation resulting in formation of a cellular spore"/>
    <property type="evidence" value="ECO:0007669"/>
    <property type="project" value="InterPro"/>
</dbReference>
<dbReference type="InterPro" id="IPR022476">
    <property type="entry name" value="Spore_YabP/YqfC"/>
</dbReference>
<dbReference type="Pfam" id="PF07873">
    <property type="entry name" value="YabP"/>
    <property type="match status" value="1"/>
</dbReference>
<reference evidence="1 2" key="1">
    <citation type="submission" date="2016-10" db="EMBL/GenBank/DDBJ databases">
        <authorList>
            <person name="de Groot N.N."/>
        </authorList>
    </citation>
    <scope>NUCLEOTIDE SEQUENCE [LARGE SCALE GENOMIC DNA]</scope>
    <source>
        <strain evidence="1 2">DSM 569</strain>
    </source>
</reference>
<gene>
    <name evidence="1" type="ORF">SAMN04244560_00894</name>
</gene>
<dbReference type="RefSeq" id="WP_019908061.1">
    <property type="nucleotide sequence ID" value="NZ_FNBS01000016.1"/>
</dbReference>
<proteinExistence type="predicted"/>
<dbReference type="Gene3D" id="2.60.40.2000">
    <property type="match status" value="1"/>
</dbReference>
<dbReference type="PIRSF" id="PIRSF011576">
    <property type="entry name" value="YabP"/>
    <property type="match status" value="1"/>
</dbReference>
<accession>A0A1G7M0M8</accession>